<protein>
    <recommendedName>
        <fullName evidence="4">DUF1344 domain-containing protein</fullName>
    </recommendedName>
</protein>
<dbReference type="AlphaFoldDB" id="D4KZ71"/>
<evidence type="ECO:0000313" key="2">
    <source>
        <dbReference type="EMBL" id="CBL12661.1"/>
    </source>
</evidence>
<evidence type="ECO:0008006" key="4">
    <source>
        <dbReference type="Google" id="ProtNLM"/>
    </source>
</evidence>
<gene>
    <name evidence="2" type="ORF">RO1_21400</name>
</gene>
<accession>D4KZ71</accession>
<dbReference type="EMBL" id="FP929050">
    <property type="protein sequence ID" value="CBL12661.1"/>
    <property type="molecule type" value="Genomic_DNA"/>
</dbReference>
<dbReference type="HOGENOM" id="CLU_145376_0_0_9"/>
<dbReference type="RefSeq" id="WP_015521186.1">
    <property type="nucleotide sequence ID" value="NC_021012.1"/>
</dbReference>
<feature type="region of interest" description="Disordered" evidence="1">
    <location>
        <begin position="51"/>
        <end position="73"/>
    </location>
</feature>
<dbReference type="PATRIC" id="fig|718255.3.peg.3308"/>
<dbReference type="KEGG" id="rix:RO1_21400"/>
<sequence>MISNKNTQEDIRNEKKTIYVLATVMCMSIFTACGSTNRADAGNEVQQEVQAEDNMQKEQQAGAEGNAETELQTEAVPENTAEAVTGEEKTLNGTVDEIKDFMFIVTDDSGASYELSFDAKPQGLENVSVGDKVKVTYTGELSEVDAFSGTIVSVEKQ</sequence>
<evidence type="ECO:0000256" key="1">
    <source>
        <dbReference type="SAM" id="MobiDB-lite"/>
    </source>
</evidence>
<reference evidence="2 3" key="1">
    <citation type="submission" date="2010-03" db="EMBL/GenBank/DDBJ databases">
        <title>The genome sequence of Roseburia intestinalis XB6B4.</title>
        <authorList>
            <consortium name="metaHIT consortium -- http://www.metahit.eu/"/>
            <person name="Pajon A."/>
            <person name="Turner K."/>
            <person name="Parkhill J."/>
            <person name="Bernalier A."/>
        </authorList>
    </citation>
    <scope>NUCLEOTIDE SEQUENCE [LARGE SCALE GENOMIC DNA]</scope>
    <source>
        <strain evidence="2 3">XB6B4</strain>
    </source>
</reference>
<dbReference type="PROSITE" id="PS51257">
    <property type="entry name" value="PROKAR_LIPOPROTEIN"/>
    <property type="match status" value="1"/>
</dbReference>
<organism evidence="2 3">
    <name type="scientific">Roseburia intestinalis XB6B4</name>
    <dbReference type="NCBI Taxonomy" id="718255"/>
    <lineage>
        <taxon>Bacteria</taxon>
        <taxon>Bacillati</taxon>
        <taxon>Bacillota</taxon>
        <taxon>Clostridia</taxon>
        <taxon>Lachnospirales</taxon>
        <taxon>Lachnospiraceae</taxon>
        <taxon>Roseburia</taxon>
    </lineage>
</organism>
<dbReference type="Proteomes" id="UP000008953">
    <property type="component" value="Chromosome"/>
</dbReference>
<proteinExistence type="predicted"/>
<evidence type="ECO:0000313" key="3">
    <source>
        <dbReference type="Proteomes" id="UP000008953"/>
    </source>
</evidence>
<reference evidence="2 3" key="2">
    <citation type="submission" date="2010-03" db="EMBL/GenBank/DDBJ databases">
        <authorList>
            <person name="Pajon A."/>
        </authorList>
    </citation>
    <scope>NUCLEOTIDE SEQUENCE [LARGE SCALE GENOMIC DNA]</scope>
    <source>
        <strain evidence="2 3">XB6B4</strain>
    </source>
</reference>
<name>D4KZ71_9FIRM</name>